<dbReference type="PANTHER" id="PTHR16212">
    <property type="entry name" value="FOCADHESIN FAMILY MEMBER"/>
    <property type="match status" value="1"/>
</dbReference>
<feature type="domain" description="Focadhesin C-terminal" evidence="1">
    <location>
        <begin position="2"/>
        <end position="333"/>
    </location>
</feature>
<dbReference type="GO" id="GO:0060147">
    <property type="term" value="P:regulation of post-transcriptional gene silencing"/>
    <property type="evidence" value="ECO:0007669"/>
    <property type="project" value="InterPro"/>
</dbReference>
<organism evidence="2 3">
    <name type="scientific">Bambusicola thoracicus</name>
    <name type="common">Chinese bamboo-partridge</name>
    <name type="synonym">Perdix thoracica</name>
    <dbReference type="NCBI Taxonomy" id="9083"/>
    <lineage>
        <taxon>Eukaryota</taxon>
        <taxon>Metazoa</taxon>
        <taxon>Chordata</taxon>
        <taxon>Craniata</taxon>
        <taxon>Vertebrata</taxon>
        <taxon>Euteleostomi</taxon>
        <taxon>Archelosauria</taxon>
        <taxon>Archosauria</taxon>
        <taxon>Dinosauria</taxon>
        <taxon>Saurischia</taxon>
        <taxon>Theropoda</taxon>
        <taxon>Coelurosauria</taxon>
        <taxon>Aves</taxon>
        <taxon>Neognathae</taxon>
        <taxon>Galloanserae</taxon>
        <taxon>Galliformes</taxon>
        <taxon>Phasianidae</taxon>
        <taxon>Perdicinae</taxon>
        <taxon>Bambusicola</taxon>
    </lineage>
</organism>
<dbReference type="AlphaFoldDB" id="A0A2P4T1W0"/>
<evidence type="ECO:0000313" key="2">
    <source>
        <dbReference type="EMBL" id="POI30341.1"/>
    </source>
</evidence>
<dbReference type="InterPro" id="IPR045163">
    <property type="entry name" value="Focadhesin/RST1"/>
</dbReference>
<protein>
    <recommendedName>
        <fullName evidence="1">Focadhesin C-terminal domain-containing protein</fullName>
    </recommendedName>
</protein>
<reference evidence="2 3" key="1">
    <citation type="submission" date="2018-01" db="EMBL/GenBank/DDBJ databases">
        <title>Comparison of the Chinese Bamboo Partridge and Red Junglefowl genome sequences highlights the importance of demography in genome evolution.</title>
        <authorList>
            <person name="Tiley G.P."/>
            <person name="Kimball R.T."/>
            <person name="Braun E.L."/>
            <person name="Burleigh J.G."/>
        </authorList>
    </citation>
    <scope>NUCLEOTIDE SEQUENCE [LARGE SCALE GENOMIC DNA]</scope>
    <source>
        <strain evidence="2">RTK389</strain>
        <tissue evidence="2">Blood</tissue>
    </source>
</reference>
<gene>
    <name evidence="2" type="ORF">CIB84_005910</name>
</gene>
<name>A0A2P4T1W0_BAMTH</name>
<evidence type="ECO:0000313" key="3">
    <source>
        <dbReference type="Proteomes" id="UP000237246"/>
    </source>
</evidence>
<dbReference type="OrthoDB" id="6125419at2759"/>
<dbReference type="EMBL" id="PPHD01012206">
    <property type="protein sequence ID" value="POI30341.1"/>
    <property type="molecule type" value="Genomic_DNA"/>
</dbReference>
<dbReference type="PANTHER" id="PTHR16212:SF4">
    <property type="entry name" value="FOCADHESIN"/>
    <property type="match status" value="1"/>
</dbReference>
<dbReference type="Proteomes" id="UP000237246">
    <property type="component" value="Unassembled WGS sequence"/>
</dbReference>
<proteinExistence type="predicted"/>
<keyword evidence="3" id="KW-1185">Reference proteome</keyword>
<sequence>MSLSLWMKHVAEDKLQAFTEVFLVQQFEVNRTKNPEICQCVLQGLVQAMKIPNPAQYCWGFLCQATEKIFELLPNKIQRSELEMYVIVAKCISEMADSDIDRIVQISKNNMEKAIFTKVYLISQGRLPLKNLSVVIETSTGYYQKESIVWMFLHSFYHSRIVSHENTGVMKRVDWLLDLMGYIGNLAYKSTPVQNVDLKEVIDFLLWLFAGSVVAWADHSAPLLLGLSADWSPWKHQTVLPELSEDRVGKHPTDKLAMQETLTLLPSSISLLLAKEPWKEQTQKFIDWLISMLESPKEALSQSSTDLLKVTLLALRSLAEFKKKAVWTKAYGW</sequence>
<accession>A0A2P4T1W0</accession>
<dbReference type="Pfam" id="PF11229">
    <property type="entry name" value="Focadhesin"/>
    <property type="match status" value="1"/>
</dbReference>
<dbReference type="InterPro" id="IPR021392">
    <property type="entry name" value="Focadhesin_C"/>
</dbReference>
<comment type="caution">
    <text evidence="2">The sequence shown here is derived from an EMBL/GenBank/DDBJ whole genome shotgun (WGS) entry which is preliminary data.</text>
</comment>
<evidence type="ECO:0000259" key="1">
    <source>
        <dbReference type="Pfam" id="PF11229"/>
    </source>
</evidence>